<gene>
    <name evidence="1" type="ORF">WN55_11128</name>
</gene>
<keyword evidence="2" id="KW-1185">Reference proteome</keyword>
<reference evidence="1 2" key="1">
    <citation type="submission" date="2015-07" db="EMBL/GenBank/DDBJ databases">
        <title>The genome of Dufourea novaeangliae.</title>
        <authorList>
            <person name="Pan H."/>
            <person name="Kapheim K."/>
        </authorList>
    </citation>
    <scope>NUCLEOTIDE SEQUENCE [LARGE SCALE GENOMIC DNA]</scope>
    <source>
        <strain evidence="1">0120121106</strain>
        <tissue evidence="1">Whole body</tissue>
    </source>
</reference>
<protein>
    <submittedName>
        <fullName evidence="1">Uncharacterized protein</fullName>
    </submittedName>
</protein>
<proteinExistence type="predicted"/>
<organism evidence="1 2">
    <name type="scientific">Dufourea novaeangliae</name>
    <name type="common">Sweat bee</name>
    <dbReference type="NCBI Taxonomy" id="178035"/>
    <lineage>
        <taxon>Eukaryota</taxon>
        <taxon>Metazoa</taxon>
        <taxon>Ecdysozoa</taxon>
        <taxon>Arthropoda</taxon>
        <taxon>Hexapoda</taxon>
        <taxon>Insecta</taxon>
        <taxon>Pterygota</taxon>
        <taxon>Neoptera</taxon>
        <taxon>Endopterygota</taxon>
        <taxon>Hymenoptera</taxon>
        <taxon>Apocrita</taxon>
        <taxon>Aculeata</taxon>
        <taxon>Apoidea</taxon>
        <taxon>Anthophila</taxon>
        <taxon>Halictidae</taxon>
        <taxon>Rophitinae</taxon>
        <taxon>Dufourea</taxon>
    </lineage>
</organism>
<evidence type="ECO:0000313" key="2">
    <source>
        <dbReference type="Proteomes" id="UP000076502"/>
    </source>
</evidence>
<dbReference type="Proteomes" id="UP000076502">
    <property type="component" value="Unassembled WGS sequence"/>
</dbReference>
<sequence>MELRRHERIMNSRRISVGTAESLRLNNFYDHNDLNSISIAYGTITVSTKPTILFRGA</sequence>
<evidence type="ECO:0000313" key="1">
    <source>
        <dbReference type="EMBL" id="KZC09385.1"/>
    </source>
</evidence>
<dbReference type="EMBL" id="KQ434869">
    <property type="protein sequence ID" value="KZC09385.1"/>
    <property type="molecule type" value="Genomic_DNA"/>
</dbReference>
<dbReference type="AlphaFoldDB" id="A0A154PBX8"/>
<name>A0A154PBX8_DUFNO</name>
<accession>A0A154PBX8</accession>